<dbReference type="SUPFAM" id="SSF53850">
    <property type="entry name" value="Periplasmic binding protein-like II"/>
    <property type="match status" value="1"/>
</dbReference>
<sequence length="381" mass="40749">METTMALYTRTLLTATSLVAVGALTLSGCSASSDQGAAASGPDFDGLGLSAEVEKELASLYESAIESGDTEVMIYAGHHDEFTAIYEGFESRFPGLTISTGSYYGAELQSLLEAENQTDKHVASVISNPNGDRYAEQGFVEPYEVATWEANPALEGRVDPVQITDEEHMYYSPWALMFNMSYNTEALSEDELPASWEELGDAKWAGQLTFMNPATPGGTSTTLTQLVNAGVLDDGQLEAIAANTKIVASDQLALQGISSGEFALQPLSAMTSVINAANQGAPVAPILLDKNNVIASEKWMLAAGAPSPDAGKLFLNYLHTVDAQEQALTSGNFPINQSPELESPYGWPALQDVDFVVYEAQDVLRPATQELTPTFQSLFAE</sequence>
<dbReference type="Proteomes" id="UP000238650">
    <property type="component" value="Unassembled WGS sequence"/>
</dbReference>
<proteinExistence type="predicted"/>
<evidence type="ECO:0000256" key="2">
    <source>
        <dbReference type="SAM" id="SignalP"/>
    </source>
</evidence>
<comment type="caution">
    <text evidence="3">The sequence shown here is derived from an EMBL/GenBank/DDBJ whole genome shotgun (WGS) entry which is preliminary data.</text>
</comment>
<evidence type="ECO:0008006" key="5">
    <source>
        <dbReference type="Google" id="ProtNLM"/>
    </source>
</evidence>
<dbReference type="Gene3D" id="3.40.190.10">
    <property type="entry name" value="Periplasmic binding protein-like II"/>
    <property type="match status" value="2"/>
</dbReference>
<dbReference type="PANTHER" id="PTHR30006">
    <property type="entry name" value="THIAMINE-BINDING PERIPLASMIC PROTEIN-RELATED"/>
    <property type="match status" value="1"/>
</dbReference>
<evidence type="ECO:0000256" key="1">
    <source>
        <dbReference type="ARBA" id="ARBA00022729"/>
    </source>
</evidence>
<keyword evidence="4" id="KW-1185">Reference proteome</keyword>
<feature type="signal peptide" evidence="2">
    <location>
        <begin position="1"/>
        <end position="31"/>
    </location>
</feature>
<reference evidence="3 4" key="1">
    <citation type="journal article" date="2017" name="New Microbes New Infect">
        <title>Genome sequence of 'Leucobacter massiliensis' sp. nov. isolated from human pharynx after travel to the 2014 Hajj.</title>
        <authorList>
            <person name="Leangapichart T."/>
            <person name="Gautret P."/>
            <person name="Nguyen T.T."/>
            <person name="Armstrong N."/>
            <person name="Rolain J.M."/>
        </authorList>
    </citation>
    <scope>NUCLEOTIDE SEQUENCE [LARGE SCALE GENOMIC DNA]</scope>
    <source>
        <strain evidence="3 4">122RC15</strain>
    </source>
</reference>
<feature type="chain" id="PRO_5039456308" description="ABC transporter substrate-binding protein" evidence="2">
    <location>
        <begin position="32"/>
        <end position="381"/>
    </location>
</feature>
<evidence type="ECO:0000313" key="3">
    <source>
        <dbReference type="EMBL" id="PRI10776.1"/>
    </source>
</evidence>
<protein>
    <recommendedName>
        <fullName evidence="5">ABC transporter substrate-binding protein</fullName>
    </recommendedName>
</protein>
<gene>
    <name evidence="3" type="ORF">B4915_07705</name>
</gene>
<dbReference type="AlphaFoldDB" id="A0A2S9QMF4"/>
<name>A0A2S9QMF4_9MICO</name>
<keyword evidence="1 2" id="KW-0732">Signal</keyword>
<evidence type="ECO:0000313" key="4">
    <source>
        <dbReference type="Proteomes" id="UP000238650"/>
    </source>
</evidence>
<dbReference type="Pfam" id="PF13343">
    <property type="entry name" value="SBP_bac_6"/>
    <property type="match status" value="1"/>
</dbReference>
<accession>A0A2S9QMF4</accession>
<dbReference type="EMBL" id="MWZD01000017">
    <property type="protein sequence ID" value="PRI10776.1"/>
    <property type="molecule type" value="Genomic_DNA"/>
</dbReference>
<organism evidence="3 4">
    <name type="scientific">Leucobacter massiliensis</name>
    <dbReference type="NCBI Taxonomy" id="1686285"/>
    <lineage>
        <taxon>Bacteria</taxon>
        <taxon>Bacillati</taxon>
        <taxon>Actinomycetota</taxon>
        <taxon>Actinomycetes</taxon>
        <taxon>Micrococcales</taxon>
        <taxon>Microbacteriaceae</taxon>
        <taxon>Leucobacter</taxon>
    </lineage>
</organism>